<dbReference type="AlphaFoldDB" id="A0A7S1EZK8"/>
<reference evidence="1" key="1">
    <citation type="submission" date="2021-01" db="EMBL/GenBank/DDBJ databases">
        <authorList>
            <person name="Corre E."/>
            <person name="Pelletier E."/>
            <person name="Niang G."/>
            <person name="Scheremetjew M."/>
            <person name="Finn R."/>
            <person name="Kale V."/>
            <person name="Holt S."/>
            <person name="Cochrane G."/>
            <person name="Meng A."/>
            <person name="Brown T."/>
            <person name="Cohen L."/>
        </authorList>
    </citation>
    <scope>NUCLEOTIDE SEQUENCE</scope>
</reference>
<name>A0A7S1EZK8_NOCSC</name>
<dbReference type="EMBL" id="HBFQ01012483">
    <property type="protein sequence ID" value="CAD8834406.1"/>
    <property type="molecule type" value="Transcribed_RNA"/>
</dbReference>
<proteinExistence type="predicted"/>
<protein>
    <submittedName>
        <fullName evidence="1">Uncharacterized protein</fullName>
    </submittedName>
</protein>
<gene>
    <name evidence="1" type="ORF">NSCI0253_LOCUS8754</name>
</gene>
<sequence length="470" mass="52355">MFEALHMLSCSPECCSASVLGRLGAQTEGGNLRFQVTSRDVMRAEEAVAQVVQGRSVAEILSTLRVPRRSWPNPEPRSAKRLVVFYSDFEVEAVVAMAQLMHLKFELGQLARQPLAIFHADFQRKDHGMIFEKKLLLAALALGFTDLPVLLGIDSFATGDKWPNQHPMETTVARSRGETLERIVAELVAFDGDLVDLYLLAPCRGNLASIVVSIQRKMRWPLRAKWRVTLHSSEANLAGMRVWDVDALRDIMACSATPMVDVSRGRFFGRTGSHKMMAGFGNFAPLCFASRVVDEDAMVAALWVILDEECNLLKVGPHNEHLFSGSKLTESETLRVREIDSILVTRGPRAYAAALHDEDGIWAKVAESNKSALMALECEVCDCPLSLQLVFLSEWSCRKHRGWLEPLKFGTWSIEGAFTRVDYGFNRDPDAKSDIVATFAQLQDVDEGIIESLRLASQDYFVGFLNARSS</sequence>
<organism evidence="1">
    <name type="scientific">Noctiluca scintillans</name>
    <name type="common">Sea sparkle</name>
    <name type="synonym">Red tide dinoflagellate</name>
    <dbReference type="NCBI Taxonomy" id="2966"/>
    <lineage>
        <taxon>Eukaryota</taxon>
        <taxon>Sar</taxon>
        <taxon>Alveolata</taxon>
        <taxon>Dinophyceae</taxon>
        <taxon>Noctilucales</taxon>
        <taxon>Noctilucaceae</taxon>
        <taxon>Noctiluca</taxon>
    </lineage>
</organism>
<evidence type="ECO:0000313" key="1">
    <source>
        <dbReference type="EMBL" id="CAD8834406.1"/>
    </source>
</evidence>
<accession>A0A7S1EZK8</accession>